<accession>A0A9Q2ZRB9</accession>
<evidence type="ECO:0000259" key="7">
    <source>
        <dbReference type="Pfam" id="PF04545"/>
    </source>
</evidence>
<keyword evidence="2" id="KW-0805">Transcription regulation</keyword>
<dbReference type="Pfam" id="PF04545">
    <property type="entry name" value="Sigma70_r4"/>
    <property type="match status" value="1"/>
</dbReference>
<evidence type="ECO:0000313" key="8">
    <source>
        <dbReference type="EMBL" id="MBT1543382.1"/>
    </source>
</evidence>
<reference evidence="8" key="1">
    <citation type="submission" date="2021-05" db="EMBL/GenBank/DDBJ databases">
        <title>Whole genome sequence of Curtobacterium flaccumfaciens pv. flaccumfaciens strain CFBP 3417.</title>
        <authorList>
            <person name="Osdaghi E."/>
            <person name="Taghouti G."/>
            <person name="Portier P."/>
            <person name="Fazliarab A."/>
            <person name="Taghavi S.M."/>
            <person name="Briand M."/>
            <person name="Le-Saux M."/>
            <person name="Jacques M.-A."/>
        </authorList>
    </citation>
    <scope>NUCLEOTIDE SEQUENCE</scope>
    <source>
        <strain evidence="8">CFBP 3417</strain>
    </source>
</reference>
<dbReference type="InterPro" id="IPR013325">
    <property type="entry name" value="RNA_pol_sigma_r2"/>
</dbReference>
<feature type="domain" description="RNA polymerase sigma-70 region 4" evidence="7">
    <location>
        <begin position="121"/>
        <end position="170"/>
    </location>
</feature>
<dbReference type="Pfam" id="PF04542">
    <property type="entry name" value="Sigma70_r2"/>
    <property type="match status" value="1"/>
</dbReference>
<organism evidence="8 9">
    <name type="scientific">Curtobacterium flaccumfaciens pv. flaccumfaciens</name>
    <dbReference type="NCBI Taxonomy" id="138532"/>
    <lineage>
        <taxon>Bacteria</taxon>
        <taxon>Bacillati</taxon>
        <taxon>Actinomycetota</taxon>
        <taxon>Actinomycetes</taxon>
        <taxon>Micrococcales</taxon>
        <taxon>Microbacteriaceae</taxon>
        <taxon>Curtobacterium</taxon>
    </lineage>
</organism>
<proteinExistence type="inferred from homology"/>
<comment type="similarity">
    <text evidence="1">Belongs to the sigma-70 factor family. ECF subfamily.</text>
</comment>
<dbReference type="InterPro" id="IPR039425">
    <property type="entry name" value="RNA_pol_sigma-70-like"/>
</dbReference>
<dbReference type="AlphaFoldDB" id="A0A9Q2ZRB9"/>
<dbReference type="InterPro" id="IPR036388">
    <property type="entry name" value="WH-like_DNA-bd_sf"/>
</dbReference>
<dbReference type="InterPro" id="IPR007630">
    <property type="entry name" value="RNA_pol_sigma70_r4"/>
</dbReference>
<dbReference type="GO" id="GO:0003677">
    <property type="term" value="F:DNA binding"/>
    <property type="evidence" value="ECO:0007669"/>
    <property type="project" value="UniProtKB-KW"/>
</dbReference>
<dbReference type="SUPFAM" id="SSF88946">
    <property type="entry name" value="Sigma2 domain of RNA polymerase sigma factors"/>
    <property type="match status" value="1"/>
</dbReference>
<dbReference type="SUPFAM" id="SSF88659">
    <property type="entry name" value="Sigma3 and sigma4 domains of RNA polymerase sigma factors"/>
    <property type="match status" value="1"/>
</dbReference>
<dbReference type="Proteomes" id="UP000709437">
    <property type="component" value="Unassembled WGS sequence"/>
</dbReference>
<dbReference type="GeneID" id="99624371"/>
<keyword evidence="5" id="KW-0804">Transcription</keyword>
<dbReference type="PANTHER" id="PTHR43133">
    <property type="entry name" value="RNA POLYMERASE ECF-TYPE SIGMA FACTO"/>
    <property type="match status" value="1"/>
</dbReference>
<dbReference type="GO" id="GO:0006352">
    <property type="term" value="P:DNA-templated transcription initiation"/>
    <property type="evidence" value="ECO:0007669"/>
    <property type="project" value="InterPro"/>
</dbReference>
<evidence type="ECO:0000256" key="3">
    <source>
        <dbReference type="ARBA" id="ARBA00023082"/>
    </source>
</evidence>
<keyword evidence="4" id="KW-0238">DNA-binding</keyword>
<dbReference type="PANTHER" id="PTHR43133:SF66">
    <property type="entry name" value="ECF RNA POLYMERASE SIGMA FACTOR SIGK"/>
    <property type="match status" value="1"/>
</dbReference>
<keyword evidence="3" id="KW-0731">Sigma factor</keyword>
<name>A0A9Q2ZRB9_9MICO</name>
<gene>
    <name evidence="8" type="ORF">KK103_16590</name>
</gene>
<evidence type="ECO:0000256" key="1">
    <source>
        <dbReference type="ARBA" id="ARBA00010641"/>
    </source>
</evidence>
<dbReference type="CDD" id="cd06171">
    <property type="entry name" value="Sigma70_r4"/>
    <property type="match status" value="1"/>
</dbReference>
<evidence type="ECO:0000256" key="5">
    <source>
        <dbReference type="ARBA" id="ARBA00023163"/>
    </source>
</evidence>
<protein>
    <submittedName>
        <fullName evidence="8">Sigma-70 family RNA polymerase sigma factor</fullName>
    </submittedName>
</protein>
<evidence type="ECO:0000313" key="9">
    <source>
        <dbReference type="Proteomes" id="UP000709437"/>
    </source>
</evidence>
<comment type="caution">
    <text evidence="8">The sequence shown here is derived from an EMBL/GenBank/DDBJ whole genome shotgun (WGS) entry which is preliminary data.</text>
</comment>
<dbReference type="GO" id="GO:0016987">
    <property type="term" value="F:sigma factor activity"/>
    <property type="evidence" value="ECO:0007669"/>
    <property type="project" value="UniProtKB-KW"/>
</dbReference>
<dbReference type="InterPro" id="IPR007627">
    <property type="entry name" value="RNA_pol_sigma70_r2"/>
</dbReference>
<evidence type="ECO:0000256" key="2">
    <source>
        <dbReference type="ARBA" id="ARBA00023015"/>
    </source>
</evidence>
<evidence type="ECO:0000256" key="4">
    <source>
        <dbReference type="ARBA" id="ARBA00023125"/>
    </source>
</evidence>
<dbReference type="Gene3D" id="1.10.1740.10">
    <property type="match status" value="1"/>
</dbReference>
<dbReference type="InterPro" id="IPR013324">
    <property type="entry name" value="RNA_pol_sigma_r3/r4-like"/>
</dbReference>
<sequence length="180" mass="20551">MCRTHSADQSEPAAFIAAYQQHAPGLRRFVGTVIVDRHLAEDVVHEAFLEFWQHPDRYDPDRADLQSWLRTVAHRRAIDRIRSLEALRKRELRIGTRDHHSVDRDDDQRDALFLRPTLRIALADLSDKQRDAVVLRYFGERSTAEVASQLGITVGTAKTRVRDGLSALRAHRLIAATRAA</sequence>
<feature type="domain" description="RNA polymerase sigma-70 region 2" evidence="6">
    <location>
        <begin position="19"/>
        <end position="83"/>
    </location>
</feature>
<dbReference type="InterPro" id="IPR014284">
    <property type="entry name" value="RNA_pol_sigma-70_dom"/>
</dbReference>
<dbReference type="EMBL" id="JAHEWX010000030">
    <property type="protein sequence ID" value="MBT1543382.1"/>
    <property type="molecule type" value="Genomic_DNA"/>
</dbReference>
<dbReference type="NCBIfam" id="TIGR02937">
    <property type="entry name" value="sigma70-ECF"/>
    <property type="match status" value="1"/>
</dbReference>
<dbReference type="RefSeq" id="WP_052481708.1">
    <property type="nucleotide sequence ID" value="NZ_JAHEWX010000030.1"/>
</dbReference>
<evidence type="ECO:0000259" key="6">
    <source>
        <dbReference type="Pfam" id="PF04542"/>
    </source>
</evidence>
<dbReference type="Gene3D" id="1.10.10.10">
    <property type="entry name" value="Winged helix-like DNA-binding domain superfamily/Winged helix DNA-binding domain"/>
    <property type="match status" value="1"/>
</dbReference>